<dbReference type="EMBL" id="CP045892">
    <property type="protein sequence ID" value="QQP53045.1"/>
    <property type="molecule type" value="Genomic_DNA"/>
</dbReference>
<evidence type="ECO:0000313" key="2">
    <source>
        <dbReference type="Proteomes" id="UP000595437"/>
    </source>
</evidence>
<gene>
    <name evidence="1" type="ORF">FKW44_005375</name>
</gene>
<evidence type="ECO:0000313" key="1">
    <source>
        <dbReference type="EMBL" id="QQP53045.1"/>
    </source>
</evidence>
<proteinExistence type="predicted"/>
<dbReference type="AlphaFoldDB" id="A0A7T8QRZ5"/>
<dbReference type="Proteomes" id="UP000595437">
    <property type="component" value="Chromosome 3"/>
</dbReference>
<dbReference type="OrthoDB" id="6379434at2759"/>
<accession>A0A7T8QRZ5</accession>
<feature type="non-terminal residue" evidence="1">
    <location>
        <position position="56"/>
    </location>
</feature>
<keyword evidence="2" id="KW-1185">Reference proteome</keyword>
<protein>
    <submittedName>
        <fullName evidence="1">Polycomb group protein Psc</fullName>
    </submittedName>
</protein>
<organism evidence="1 2">
    <name type="scientific">Caligus rogercresseyi</name>
    <name type="common">Sea louse</name>
    <dbReference type="NCBI Taxonomy" id="217165"/>
    <lineage>
        <taxon>Eukaryota</taxon>
        <taxon>Metazoa</taxon>
        <taxon>Ecdysozoa</taxon>
        <taxon>Arthropoda</taxon>
        <taxon>Crustacea</taxon>
        <taxon>Multicrustacea</taxon>
        <taxon>Hexanauplia</taxon>
        <taxon>Copepoda</taxon>
        <taxon>Siphonostomatoida</taxon>
        <taxon>Caligidae</taxon>
        <taxon>Caligus</taxon>
    </lineage>
</organism>
<sequence length="56" mass="6720">DIVFKIVPGLHHSEMIRRKKFYSLHPSRKGQVPDVLEQELRHKIFFNQEDKFSLSI</sequence>
<feature type="non-terminal residue" evidence="1">
    <location>
        <position position="1"/>
    </location>
</feature>
<reference evidence="2" key="1">
    <citation type="submission" date="2021-01" db="EMBL/GenBank/DDBJ databases">
        <title>Caligus Genome Assembly.</title>
        <authorList>
            <person name="Gallardo-Escarate C."/>
        </authorList>
    </citation>
    <scope>NUCLEOTIDE SEQUENCE [LARGE SCALE GENOMIC DNA]</scope>
</reference>
<name>A0A7T8QRZ5_CALRO</name>